<evidence type="ECO:0000259" key="4">
    <source>
        <dbReference type="PROSITE" id="PS50222"/>
    </source>
</evidence>
<name>K1Q6D7_MAGGI</name>
<proteinExistence type="predicted"/>
<protein>
    <submittedName>
        <fullName evidence="5">Centrin-1</fullName>
    </submittedName>
</protein>
<dbReference type="FunFam" id="1.10.238.10:FF:000527">
    <property type="entry name" value="Calmodulin-3"/>
    <property type="match status" value="1"/>
</dbReference>
<dbReference type="PANTHER" id="PTHR23048">
    <property type="entry name" value="MYOSIN LIGHT CHAIN 1, 3"/>
    <property type="match status" value="1"/>
</dbReference>
<dbReference type="CDD" id="cd00051">
    <property type="entry name" value="EFh"/>
    <property type="match status" value="4"/>
</dbReference>
<dbReference type="FunFam" id="1.10.238.10:FF:000178">
    <property type="entry name" value="Calmodulin-2 A"/>
    <property type="match status" value="1"/>
</dbReference>
<feature type="domain" description="EF-hand" evidence="4">
    <location>
        <begin position="373"/>
        <end position="408"/>
    </location>
</feature>
<feature type="domain" description="EF-hand" evidence="4">
    <location>
        <begin position="183"/>
        <end position="218"/>
    </location>
</feature>
<gene>
    <name evidence="5" type="ORF">CGI_10016406</name>
</gene>
<feature type="domain" description="EF-hand" evidence="4">
    <location>
        <begin position="336"/>
        <end position="371"/>
    </location>
</feature>
<feature type="domain" description="EF-hand" evidence="4">
    <location>
        <begin position="220"/>
        <end position="255"/>
    </location>
</feature>
<dbReference type="SMART" id="SM00054">
    <property type="entry name" value="EFh"/>
    <property type="match status" value="6"/>
</dbReference>
<dbReference type="AlphaFoldDB" id="K1Q6D7"/>
<accession>K1Q6D7</accession>
<dbReference type="EMBL" id="JH815810">
    <property type="protein sequence ID" value="EKC24440.1"/>
    <property type="molecule type" value="Genomic_DNA"/>
</dbReference>
<dbReference type="GO" id="GO:0016460">
    <property type="term" value="C:myosin II complex"/>
    <property type="evidence" value="ECO:0007669"/>
    <property type="project" value="TreeGrafter"/>
</dbReference>
<dbReference type="InterPro" id="IPR018247">
    <property type="entry name" value="EF_Hand_1_Ca_BS"/>
</dbReference>
<dbReference type="Gene3D" id="1.10.238.10">
    <property type="entry name" value="EF-hand"/>
    <property type="match status" value="4"/>
</dbReference>
<dbReference type="InterPro" id="IPR011992">
    <property type="entry name" value="EF-hand-dom_pair"/>
</dbReference>
<keyword evidence="1" id="KW-0677">Repeat</keyword>
<dbReference type="InterPro" id="IPR050230">
    <property type="entry name" value="CALM/Myosin/TropC-like"/>
</dbReference>
<feature type="domain" description="EF-hand" evidence="4">
    <location>
        <begin position="147"/>
        <end position="182"/>
    </location>
</feature>
<feature type="region of interest" description="Disordered" evidence="3">
    <location>
        <begin position="269"/>
        <end position="289"/>
    </location>
</feature>
<feature type="compositionally biased region" description="Basic and acidic residues" evidence="3">
    <location>
        <begin position="269"/>
        <end position="280"/>
    </location>
</feature>
<dbReference type="InterPro" id="IPR002048">
    <property type="entry name" value="EF_hand_dom"/>
</dbReference>
<evidence type="ECO:0000256" key="1">
    <source>
        <dbReference type="ARBA" id="ARBA00022737"/>
    </source>
</evidence>
<dbReference type="InParanoid" id="K1Q6D7"/>
<evidence type="ECO:0000256" key="3">
    <source>
        <dbReference type="SAM" id="MobiDB-lite"/>
    </source>
</evidence>
<evidence type="ECO:0000256" key="2">
    <source>
        <dbReference type="ARBA" id="ARBA00022837"/>
    </source>
</evidence>
<reference evidence="5" key="1">
    <citation type="journal article" date="2012" name="Nature">
        <title>The oyster genome reveals stress adaptation and complexity of shell formation.</title>
        <authorList>
            <person name="Zhang G."/>
            <person name="Fang X."/>
            <person name="Guo X."/>
            <person name="Li L."/>
            <person name="Luo R."/>
            <person name="Xu F."/>
            <person name="Yang P."/>
            <person name="Zhang L."/>
            <person name="Wang X."/>
            <person name="Qi H."/>
            <person name="Xiong Z."/>
            <person name="Que H."/>
            <person name="Xie Y."/>
            <person name="Holland P.W."/>
            <person name="Paps J."/>
            <person name="Zhu Y."/>
            <person name="Wu F."/>
            <person name="Chen Y."/>
            <person name="Wang J."/>
            <person name="Peng C."/>
            <person name="Meng J."/>
            <person name="Yang L."/>
            <person name="Liu J."/>
            <person name="Wen B."/>
            <person name="Zhang N."/>
            <person name="Huang Z."/>
            <person name="Zhu Q."/>
            <person name="Feng Y."/>
            <person name="Mount A."/>
            <person name="Hedgecock D."/>
            <person name="Xu Z."/>
            <person name="Liu Y."/>
            <person name="Domazet-Loso T."/>
            <person name="Du Y."/>
            <person name="Sun X."/>
            <person name="Zhang S."/>
            <person name="Liu B."/>
            <person name="Cheng P."/>
            <person name="Jiang X."/>
            <person name="Li J."/>
            <person name="Fan D."/>
            <person name="Wang W."/>
            <person name="Fu W."/>
            <person name="Wang T."/>
            <person name="Wang B."/>
            <person name="Zhang J."/>
            <person name="Peng Z."/>
            <person name="Li Y."/>
            <person name="Li N."/>
            <person name="Wang J."/>
            <person name="Chen M."/>
            <person name="He Y."/>
            <person name="Tan F."/>
            <person name="Song X."/>
            <person name="Zheng Q."/>
            <person name="Huang R."/>
            <person name="Yang H."/>
            <person name="Du X."/>
            <person name="Chen L."/>
            <person name="Yang M."/>
            <person name="Gaffney P.M."/>
            <person name="Wang S."/>
            <person name="Luo L."/>
            <person name="She Z."/>
            <person name="Ming Y."/>
            <person name="Huang W."/>
            <person name="Zhang S."/>
            <person name="Huang B."/>
            <person name="Zhang Y."/>
            <person name="Qu T."/>
            <person name="Ni P."/>
            <person name="Miao G."/>
            <person name="Wang J."/>
            <person name="Wang Q."/>
            <person name="Steinberg C.E."/>
            <person name="Wang H."/>
            <person name="Li N."/>
            <person name="Qian L."/>
            <person name="Zhang G."/>
            <person name="Li Y."/>
            <person name="Yang H."/>
            <person name="Liu X."/>
            <person name="Wang J."/>
            <person name="Yin Y."/>
            <person name="Wang J."/>
        </authorList>
    </citation>
    <scope>NUCLEOTIDE SEQUENCE [LARGE SCALE GENOMIC DNA]</scope>
    <source>
        <strain evidence="5">05x7-T-G4-1.051#20</strain>
    </source>
</reference>
<dbReference type="HOGENOM" id="CLU_614299_0_0_1"/>
<dbReference type="PROSITE" id="PS50222">
    <property type="entry name" value="EF_HAND_2"/>
    <property type="match status" value="6"/>
</dbReference>
<organism evidence="5">
    <name type="scientific">Magallana gigas</name>
    <name type="common">Pacific oyster</name>
    <name type="synonym">Crassostrea gigas</name>
    <dbReference type="NCBI Taxonomy" id="29159"/>
    <lineage>
        <taxon>Eukaryota</taxon>
        <taxon>Metazoa</taxon>
        <taxon>Spiralia</taxon>
        <taxon>Lophotrochozoa</taxon>
        <taxon>Mollusca</taxon>
        <taxon>Bivalvia</taxon>
        <taxon>Autobranchia</taxon>
        <taxon>Pteriomorphia</taxon>
        <taxon>Ostreida</taxon>
        <taxon>Ostreoidea</taxon>
        <taxon>Ostreidae</taxon>
        <taxon>Magallana</taxon>
    </lineage>
</organism>
<keyword evidence="2" id="KW-0106">Calcium</keyword>
<evidence type="ECO:0000313" key="5">
    <source>
        <dbReference type="EMBL" id="EKC24440.1"/>
    </source>
</evidence>
<sequence length="446" mass="50967">MYQEFCRFTQHVQFVFKGPLASAKDKDRAGWLGIWIGKQGREVYKTFDWESGDEDKPNKILDKFEAYVRPRKNKRTARFKVKQRKQGESESFDNFVKDLRLIIMDCEYTDPEDVLILAPRHDERRQLIMAEKKAKKKNGPRLELTKEMKADLREAFDVFDADGSGTIDASELKIALRALGFEPKKDEMKRLVAEIDTDGSGILDFDDFLTLMTKKMTEKDETEDLQKAFWLFDEDGTGKISRANLDRVAIELGYDPDKMQDELQEMIDGADRDGDGEAASKTKKPVRKSQFKLTAEQEADLRKVFDIFSKGGEESGYGTISAEDIKIAFRALGYEPKQEEIRQLISGVDKDGKGLLDFNDYLAIMTKKMTQKDDVEDLQKAFELLDRDGDGKINSGDLQTVAAELGYFTGTMAEDLQEMIDFADKDGDGVVSEREFLKFLKKTTFE</sequence>
<dbReference type="SUPFAM" id="SSF47473">
    <property type="entry name" value="EF-hand"/>
    <property type="match status" value="2"/>
</dbReference>
<dbReference type="GO" id="GO:0005509">
    <property type="term" value="F:calcium ion binding"/>
    <property type="evidence" value="ECO:0007669"/>
    <property type="project" value="InterPro"/>
</dbReference>
<feature type="domain" description="EF-hand" evidence="4">
    <location>
        <begin position="411"/>
        <end position="446"/>
    </location>
</feature>
<dbReference type="PROSITE" id="PS00018">
    <property type="entry name" value="EF_HAND_1"/>
    <property type="match status" value="4"/>
</dbReference>
<dbReference type="PANTHER" id="PTHR23048:SF59">
    <property type="entry name" value="EF-HAND SUPERFAMILY PROTEIN"/>
    <property type="match status" value="1"/>
</dbReference>
<dbReference type="Pfam" id="PF13499">
    <property type="entry name" value="EF-hand_7"/>
    <property type="match status" value="4"/>
</dbReference>